<dbReference type="Proteomes" id="UP000479000">
    <property type="component" value="Unassembled WGS sequence"/>
</dbReference>
<evidence type="ECO:0000313" key="4">
    <source>
        <dbReference type="Proteomes" id="UP000479000"/>
    </source>
</evidence>
<dbReference type="InterPro" id="IPR055472">
    <property type="entry name" value="DUF7044"/>
</dbReference>
<dbReference type="OrthoDB" id="9979716at2759"/>
<dbReference type="AlphaFoldDB" id="A0A6H5HAP8"/>
<name>A0A6H5HAP8_9HEMI</name>
<dbReference type="Pfam" id="PF23071">
    <property type="entry name" value="DUF7044"/>
    <property type="match status" value="1"/>
</dbReference>
<feature type="compositionally biased region" description="Polar residues" evidence="1">
    <location>
        <begin position="1"/>
        <end position="13"/>
    </location>
</feature>
<gene>
    <name evidence="3" type="ORF">NTEN_LOCUS15496</name>
</gene>
<evidence type="ECO:0000256" key="1">
    <source>
        <dbReference type="SAM" id="MobiDB-lite"/>
    </source>
</evidence>
<protein>
    <recommendedName>
        <fullName evidence="2">DUF7044 domain-containing protein</fullName>
    </recommendedName>
</protein>
<reference evidence="3 4" key="1">
    <citation type="submission" date="2020-02" db="EMBL/GenBank/DDBJ databases">
        <authorList>
            <person name="Ferguson B K."/>
        </authorList>
    </citation>
    <scope>NUCLEOTIDE SEQUENCE [LARGE SCALE GENOMIC DNA]</scope>
</reference>
<sequence>MNSTLERNESTGWRTRKKVTKARRGGADGGEVPIPPIRFTDVSHFGFRRTKTMTKALPAKRNTRIKIVRIRTTATYLLKKQAVPYKSYQNPVSQMVEGCQFPTSWAGQWFQLGLDKPVININSSFIETKGECSQSDREKFLVFDKYFETGGNAWGWSPGYWYGVNPRKPPRTRLIPSIVCHAGAEIYYCLPSFTPDLMRNQEKTLQKNFMVRITRS</sequence>
<evidence type="ECO:0000259" key="2">
    <source>
        <dbReference type="Pfam" id="PF23071"/>
    </source>
</evidence>
<feature type="region of interest" description="Disordered" evidence="1">
    <location>
        <begin position="1"/>
        <end position="33"/>
    </location>
</feature>
<feature type="compositionally biased region" description="Basic residues" evidence="1">
    <location>
        <begin position="14"/>
        <end position="24"/>
    </location>
</feature>
<dbReference type="EMBL" id="CADCXU010023036">
    <property type="protein sequence ID" value="CAB0010452.1"/>
    <property type="molecule type" value="Genomic_DNA"/>
</dbReference>
<organism evidence="3 4">
    <name type="scientific">Nesidiocoris tenuis</name>
    <dbReference type="NCBI Taxonomy" id="355587"/>
    <lineage>
        <taxon>Eukaryota</taxon>
        <taxon>Metazoa</taxon>
        <taxon>Ecdysozoa</taxon>
        <taxon>Arthropoda</taxon>
        <taxon>Hexapoda</taxon>
        <taxon>Insecta</taxon>
        <taxon>Pterygota</taxon>
        <taxon>Neoptera</taxon>
        <taxon>Paraneoptera</taxon>
        <taxon>Hemiptera</taxon>
        <taxon>Heteroptera</taxon>
        <taxon>Panheteroptera</taxon>
        <taxon>Cimicomorpha</taxon>
        <taxon>Miridae</taxon>
        <taxon>Dicyphina</taxon>
        <taxon>Nesidiocoris</taxon>
    </lineage>
</organism>
<proteinExistence type="predicted"/>
<evidence type="ECO:0000313" key="3">
    <source>
        <dbReference type="EMBL" id="CAB0010452.1"/>
    </source>
</evidence>
<feature type="domain" description="DUF7044" evidence="2">
    <location>
        <begin position="98"/>
        <end position="145"/>
    </location>
</feature>
<keyword evidence="4" id="KW-1185">Reference proteome</keyword>
<accession>A0A6H5HAP8</accession>